<evidence type="ECO:0000313" key="2">
    <source>
        <dbReference type="EMBL" id="PKH46013.1"/>
    </source>
</evidence>
<name>A0A2J1DV66_9CHLR</name>
<comment type="caution">
    <text evidence="2">The sequence shown here is derived from an EMBL/GenBank/DDBJ whole genome shotgun (WGS) entry which is preliminary data.</text>
</comment>
<dbReference type="Pfam" id="PF04851">
    <property type="entry name" value="ResIII"/>
    <property type="match status" value="1"/>
</dbReference>
<sequence>MLTFKISWKKRISKLDKIELPKLNEEKKQIISLIIEYLEDNKMGYIKVPTGWGKTFLAKHIMKKYYEQGKVVLFVVSANNQLLDQTFYKNVDNQLPLFPNSIALSSKHAKAGINDLKRFVELDNNPSKSGKIIFASLQSINNNEELRGYLSQKADMVIIDEIHNFIENKGNTFIEEIDKNNRQTKIFGMTATPFQGVIGHLKFVEDISAEMNEIFSKNLSMCIAEGQLAELNYTIIRNNESILDLFDFTEGLKALEQNDLYINCASDEHIDRIIRRTNLAKRIYDEQINTHSSKTLIFCAPTKNITSRDRESPDKVASFHAKICAAIFNKEAVDKIDCTFSFSNYKNNGFFKDTVYLCSVIPNREQNEILKAFKTAGKPPFVLCTVGMLTEGFDYPDLENLILFRPTKHAVVRTTNWQSLKIAID</sequence>
<dbReference type="GO" id="GO:0005829">
    <property type="term" value="C:cytosol"/>
    <property type="evidence" value="ECO:0007669"/>
    <property type="project" value="TreeGrafter"/>
</dbReference>
<feature type="domain" description="Helicase ATP-binding" evidence="1">
    <location>
        <begin position="35"/>
        <end position="211"/>
    </location>
</feature>
<dbReference type="InterPro" id="IPR050742">
    <property type="entry name" value="Helicase_Restrict-Modif_Enz"/>
</dbReference>
<dbReference type="InterPro" id="IPR006935">
    <property type="entry name" value="Helicase/UvrB_N"/>
</dbReference>
<organism evidence="2 3">
    <name type="scientific">Dehalococcoides mccartyi</name>
    <dbReference type="NCBI Taxonomy" id="61435"/>
    <lineage>
        <taxon>Bacteria</taxon>
        <taxon>Bacillati</taxon>
        <taxon>Chloroflexota</taxon>
        <taxon>Dehalococcoidia</taxon>
        <taxon>Dehalococcoidales</taxon>
        <taxon>Dehalococcoidaceae</taxon>
        <taxon>Dehalococcoides</taxon>
    </lineage>
</organism>
<evidence type="ECO:0000313" key="3">
    <source>
        <dbReference type="Proteomes" id="UP000233649"/>
    </source>
</evidence>
<evidence type="ECO:0000259" key="1">
    <source>
        <dbReference type="PROSITE" id="PS51192"/>
    </source>
</evidence>
<dbReference type="PROSITE" id="PS51192">
    <property type="entry name" value="HELICASE_ATP_BIND_1"/>
    <property type="match status" value="1"/>
</dbReference>
<dbReference type="InterPro" id="IPR027417">
    <property type="entry name" value="P-loop_NTPase"/>
</dbReference>
<dbReference type="GO" id="GO:0003677">
    <property type="term" value="F:DNA binding"/>
    <property type="evidence" value="ECO:0007669"/>
    <property type="project" value="InterPro"/>
</dbReference>
<protein>
    <recommendedName>
        <fullName evidence="1">Helicase ATP-binding domain-containing protein</fullName>
    </recommendedName>
</protein>
<dbReference type="Gene3D" id="3.40.50.300">
    <property type="entry name" value="P-loop containing nucleotide triphosphate hydrolases"/>
    <property type="match status" value="2"/>
</dbReference>
<dbReference type="PANTHER" id="PTHR47396">
    <property type="entry name" value="TYPE I RESTRICTION ENZYME ECOKI R PROTEIN"/>
    <property type="match status" value="1"/>
</dbReference>
<reference evidence="2 3" key="1">
    <citation type="journal article" date="2017" name="FEMS Microbiol. Ecol.">
        <title>Reconstructed genomes of novel Dehalococcoides mccartyi strains from 1,2,3,4-tetrachlorodibenzo-p-dioxin-dechlorinating enrichment cultures reveal divergent reductive dehalogenase gene profiles.</title>
        <authorList>
            <person name="Dam H.T."/>
            <person name="Vollmers J."/>
            <person name="Kaster A.K."/>
            <person name="Haggblom M.M."/>
        </authorList>
    </citation>
    <scope>NUCLEOTIDE SEQUENCE [LARGE SCALE GENOMIC DNA]</scope>
    <source>
        <strain evidence="2 3">H1-3-2.001</strain>
    </source>
</reference>
<dbReference type="Proteomes" id="UP000233649">
    <property type="component" value="Unassembled WGS sequence"/>
</dbReference>
<dbReference type="AlphaFoldDB" id="A0A2J1DV66"/>
<dbReference type="InterPro" id="IPR014001">
    <property type="entry name" value="Helicase_ATP-bd"/>
</dbReference>
<gene>
    <name evidence="2" type="ORF">CVH13_01295</name>
</gene>
<dbReference type="SUPFAM" id="SSF52540">
    <property type="entry name" value="P-loop containing nucleoside triphosphate hydrolases"/>
    <property type="match status" value="1"/>
</dbReference>
<dbReference type="GO" id="GO:0005524">
    <property type="term" value="F:ATP binding"/>
    <property type="evidence" value="ECO:0007669"/>
    <property type="project" value="InterPro"/>
</dbReference>
<proteinExistence type="predicted"/>
<dbReference type="EMBL" id="PHFD01000262">
    <property type="protein sequence ID" value="PKH46013.1"/>
    <property type="molecule type" value="Genomic_DNA"/>
</dbReference>
<dbReference type="PANTHER" id="PTHR47396:SF1">
    <property type="entry name" value="ATP-DEPENDENT HELICASE IRC3-RELATED"/>
    <property type="match status" value="1"/>
</dbReference>
<accession>A0A2J1DV66</accession>
<dbReference type="SMART" id="SM00487">
    <property type="entry name" value="DEXDc"/>
    <property type="match status" value="1"/>
</dbReference>
<dbReference type="GO" id="GO:0016787">
    <property type="term" value="F:hydrolase activity"/>
    <property type="evidence" value="ECO:0007669"/>
    <property type="project" value="InterPro"/>
</dbReference>